<feature type="compositionally biased region" description="Pro residues" evidence="1">
    <location>
        <begin position="48"/>
        <end position="62"/>
    </location>
</feature>
<comment type="caution">
    <text evidence="2">The sequence shown here is derived from an EMBL/GenBank/DDBJ whole genome shotgun (WGS) entry which is preliminary data.</text>
</comment>
<feature type="region of interest" description="Disordered" evidence="1">
    <location>
        <begin position="1"/>
        <end position="90"/>
    </location>
</feature>
<sequence>APARAAPPVEPPPAAAPRPSVRAPLDEGRPMPWHDRPAAPAASASPLREPPFFPPPEQPVPPRADRERPDDEWGNRRPRSEPTLRWPPRN</sequence>
<evidence type="ECO:0000256" key="1">
    <source>
        <dbReference type="SAM" id="MobiDB-lite"/>
    </source>
</evidence>
<reference evidence="2 3" key="1">
    <citation type="submission" date="2020-04" db="EMBL/GenBank/DDBJ databases">
        <title>Description of novel Gluconacetobacter.</title>
        <authorList>
            <person name="Sombolestani A."/>
        </authorList>
    </citation>
    <scope>NUCLEOTIDE SEQUENCE [LARGE SCALE GENOMIC DNA]</scope>
    <source>
        <strain evidence="2 3">LMG 7603</strain>
    </source>
</reference>
<name>A0A7W4I745_GLUDI</name>
<feature type="compositionally biased region" description="Low complexity" evidence="1">
    <location>
        <begin position="38"/>
        <end position="47"/>
    </location>
</feature>
<proteinExistence type="predicted"/>
<gene>
    <name evidence="2" type="ORF">HLH33_14490</name>
</gene>
<evidence type="ECO:0000313" key="2">
    <source>
        <dbReference type="EMBL" id="MBB2157508.1"/>
    </source>
</evidence>
<organism evidence="2 3">
    <name type="scientific">Gluconacetobacter diazotrophicus</name>
    <name type="common">Acetobacter diazotrophicus</name>
    <dbReference type="NCBI Taxonomy" id="33996"/>
    <lineage>
        <taxon>Bacteria</taxon>
        <taxon>Pseudomonadati</taxon>
        <taxon>Pseudomonadota</taxon>
        <taxon>Alphaproteobacteria</taxon>
        <taxon>Acetobacterales</taxon>
        <taxon>Acetobacteraceae</taxon>
        <taxon>Gluconacetobacter</taxon>
    </lineage>
</organism>
<accession>A0A7W4I745</accession>
<feature type="compositionally biased region" description="Basic and acidic residues" evidence="1">
    <location>
        <begin position="63"/>
        <end position="82"/>
    </location>
</feature>
<feature type="non-terminal residue" evidence="2">
    <location>
        <position position="1"/>
    </location>
</feature>
<dbReference type="EMBL" id="JABEQG010000033">
    <property type="protein sequence ID" value="MBB2157508.1"/>
    <property type="molecule type" value="Genomic_DNA"/>
</dbReference>
<dbReference type="Proteomes" id="UP000550787">
    <property type="component" value="Unassembled WGS sequence"/>
</dbReference>
<protein>
    <submittedName>
        <fullName evidence="2">Uncharacterized protein</fullName>
    </submittedName>
</protein>
<dbReference type="AlphaFoldDB" id="A0A7W4I745"/>
<feature type="compositionally biased region" description="Basic and acidic residues" evidence="1">
    <location>
        <begin position="24"/>
        <end position="37"/>
    </location>
</feature>
<evidence type="ECO:0000313" key="3">
    <source>
        <dbReference type="Proteomes" id="UP000550787"/>
    </source>
</evidence>